<proteinExistence type="inferred from homology"/>
<keyword evidence="2 12" id="KW-0813">Transport</keyword>
<keyword evidence="10 12" id="KW-0472">Membrane</keyword>
<evidence type="ECO:0000259" key="13">
    <source>
        <dbReference type="Pfam" id="PF00593"/>
    </source>
</evidence>
<keyword evidence="6" id="KW-0732">Signal</keyword>
<evidence type="ECO:0000256" key="10">
    <source>
        <dbReference type="ARBA" id="ARBA00023136"/>
    </source>
</evidence>
<keyword evidence="9" id="KW-0798">TonB box</keyword>
<keyword evidence="15" id="KW-1185">Reference proteome</keyword>
<dbReference type="PANTHER" id="PTHR32552:SF68">
    <property type="entry name" value="FERRICHROME OUTER MEMBRANE TRANSPORTER_PHAGE RECEPTOR"/>
    <property type="match status" value="1"/>
</dbReference>
<keyword evidence="4" id="KW-0410">Iron transport</keyword>
<dbReference type="EMBL" id="CADIKW010000001">
    <property type="protein sequence ID" value="CAB3829860.1"/>
    <property type="molecule type" value="Genomic_DNA"/>
</dbReference>
<evidence type="ECO:0000256" key="8">
    <source>
        <dbReference type="ARBA" id="ARBA00023065"/>
    </source>
</evidence>
<evidence type="ECO:0000256" key="7">
    <source>
        <dbReference type="ARBA" id="ARBA00023004"/>
    </source>
</evidence>
<dbReference type="InterPro" id="IPR000531">
    <property type="entry name" value="Beta-barrel_TonB"/>
</dbReference>
<evidence type="ECO:0000256" key="3">
    <source>
        <dbReference type="ARBA" id="ARBA00022452"/>
    </source>
</evidence>
<name>A0A6S7CBL9_9BURK</name>
<keyword evidence="11 12" id="KW-0998">Cell outer membrane</keyword>
<evidence type="ECO:0000256" key="1">
    <source>
        <dbReference type="ARBA" id="ARBA00004571"/>
    </source>
</evidence>
<dbReference type="Proteomes" id="UP000494272">
    <property type="component" value="Unassembled WGS sequence"/>
</dbReference>
<dbReference type="RefSeq" id="WP_175166809.1">
    <property type="nucleotide sequence ID" value="NZ_CADIKW010000001.1"/>
</dbReference>
<feature type="domain" description="TonB-dependent receptor-like beta-barrel" evidence="13">
    <location>
        <begin position="10"/>
        <end position="129"/>
    </location>
</feature>
<comment type="similarity">
    <text evidence="12">Belongs to the TonB-dependent receptor family.</text>
</comment>
<evidence type="ECO:0000313" key="15">
    <source>
        <dbReference type="Proteomes" id="UP000494272"/>
    </source>
</evidence>
<dbReference type="SUPFAM" id="SSF56935">
    <property type="entry name" value="Porins"/>
    <property type="match status" value="1"/>
</dbReference>
<keyword evidence="7" id="KW-0408">Iron</keyword>
<dbReference type="GeneID" id="94354448"/>
<keyword evidence="8" id="KW-0406">Ion transport</keyword>
<evidence type="ECO:0000256" key="4">
    <source>
        <dbReference type="ARBA" id="ARBA00022496"/>
    </source>
</evidence>
<gene>
    <name evidence="14" type="primary">fhuA_3</name>
    <name evidence="14" type="ORF">LMG26841_00905</name>
</gene>
<keyword evidence="3 12" id="KW-1134">Transmembrane beta strand</keyword>
<dbReference type="Pfam" id="PF00593">
    <property type="entry name" value="TonB_dep_Rec_b-barrel"/>
    <property type="match status" value="1"/>
</dbReference>
<reference evidence="14 15" key="1">
    <citation type="submission" date="2020-04" db="EMBL/GenBank/DDBJ databases">
        <authorList>
            <person name="De Canck E."/>
        </authorList>
    </citation>
    <scope>NUCLEOTIDE SEQUENCE [LARGE SCALE GENOMIC DNA]</scope>
    <source>
        <strain evidence="14 15">LMG 26841</strain>
    </source>
</reference>
<dbReference type="PROSITE" id="PS52016">
    <property type="entry name" value="TONB_DEPENDENT_REC_3"/>
    <property type="match status" value="1"/>
</dbReference>
<dbReference type="GO" id="GO:0015344">
    <property type="term" value="F:siderophore uptake transmembrane transporter activity"/>
    <property type="evidence" value="ECO:0007669"/>
    <property type="project" value="TreeGrafter"/>
</dbReference>
<keyword evidence="5 12" id="KW-0812">Transmembrane</keyword>
<evidence type="ECO:0000256" key="9">
    <source>
        <dbReference type="ARBA" id="ARBA00023077"/>
    </source>
</evidence>
<evidence type="ECO:0000313" key="14">
    <source>
        <dbReference type="EMBL" id="CAB3829860.1"/>
    </source>
</evidence>
<evidence type="ECO:0000256" key="2">
    <source>
        <dbReference type="ARBA" id="ARBA00022448"/>
    </source>
</evidence>
<dbReference type="InterPro" id="IPR036942">
    <property type="entry name" value="Beta-barrel_TonB_sf"/>
</dbReference>
<evidence type="ECO:0000256" key="5">
    <source>
        <dbReference type="ARBA" id="ARBA00022692"/>
    </source>
</evidence>
<dbReference type="GO" id="GO:0009279">
    <property type="term" value="C:cell outer membrane"/>
    <property type="evidence" value="ECO:0007669"/>
    <property type="project" value="UniProtKB-SubCell"/>
</dbReference>
<sequence>MPGLLDGIPTSVQTGVARTRGLELEALASQGDLDLIASYTYLDARVARGKPAEEGRQLSGIARHMASLWANYRFRAFGVAGLVAGAGARYNGTHDDGTGHNGMAAVTLYDAVLAYDAGPMRMALNVTNLFDKRYVDVCLARGDCFFGTRRSVVGSVTYRF</sequence>
<accession>A0A6S7CBL9</accession>
<dbReference type="AlphaFoldDB" id="A0A6S7CBL9"/>
<organism evidence="14 15">
    <name type="scientific">Achromobacter dolens</name>
    <dbReference type="NCBI Taxonomy" id="1287738"/>
    <lineage>
        <taxon>Bacteria</taxon>
        <taxon>Pseudomonadati</taxon>
        <taxon>Pseudomonadota</taxon>
        <taxon>Betaproteobacteria</taxon>
        <taxon>Burkholderiales</taxon>
        <taxon>Alcaligenaceae</taxon>
        <taxon>Achromobacter</taxon>
    </lineage>
</organism>
<evidence type="ECO:0000256" key="6">
    <source>
        <dbReference type="ARBA" id="ARBA00022729"/>
    </source>
</evidence>
<dbReference type="Gene3D" id="2.40.170.20">
    <property type="entry name" value="TonB-dependent receptor, beta-barrel domain"/>
    <property type="match status" value="1"/>
</dbReference>
<comment type="subcellular location">
    <subcellularLocation>
        <location evidence="1 12">Cell outer membrane</location>
        <topology evidence="1 12">Multi-pass membrane protein</topology>
    </subcellularLocation>
</comment>
<keyword evidence="14" id="KW-0675">Receptor</keyword>
<dbReference type="InterPro" id="IPR039426">
    <property type="entry name" value="TonB-dep_rcpt-like"/>
</dbReference>
<dbReference type="PANTHER" id="PTHR32552">
    <property type="entry name" value="FERRICHROME IRON RECEPTOR-RELATED"/>
    <property type="match status" value="1"/>
</dbReference>
<protein>
    <submittedName>
        <fullName evidence="14">Ferrichrome outer membrane transporter/phage receptor</fullName>
    </submittedName>
</protein>
<evidence type="ECO:0000256" key="12">
    <source>
        <dbReference type="PROSITE-ProRule" id="PRU01360"/>
    </source>
</evidence>
<evidence type="ECO:0000256" key="11">
    <source>
        <dbReference type="ARBA" id="ARBA00023237"/>
    </source>
</evidence>